<comment type="caution">
    <text evidence="2">The sequence shown here is derived from an EMBL/GenBank/DDBJ whole genome shotgun (WGS) entry which is preliminary data.</text>
</comment>
<dbReference type="AlphaFoldDB" id="A0A3S2X5G4"/>
<dbReference type="RefSeq" id="WP_127742062.1">
    <property type="nucleotide sequence ID" value="NZ_RZTZ01000018.1"/>
</dbReference>
<keyword evidence="3" id="KW-1185">Reference proteome</keyword>
<evidence type="ECO:0000313" key="2">
    <source>
        <dbReference type="EMBL" id="RVT57235.1"/>
    </source>
</evidence>
<organism evidence="2 3">
    <name type="scientific">Niallia taxi</name>
    <dbReference type="NCBI Taxonomy" id="2499688"/>
    <lineage>
        <taxon>Bacteria</taxon>
        <taxon>Bacillati</taxon>
        <taxon>Bacillota</taxon>
        <taxon>Bacilli</taxon>
        <taxon>Bacillales</taxon>
        <taxon>Bacillaceae</taxon>
        <taxon>Niallia</taxon>
    </lineage>
</organism>
<sequence>MYKIGLIEDDFMTATLIIDRLRRGTDEIKPSVELVPFDNMTLEELVDYIYANRFDGLVVDHKLKSSNPDIDFEGTDIALSMENLIHFYPLFILTSHPNDAESERYTDVNIVYEKGNYIADTTGLIVEHINKKILTQIEHFKNRLADAESELETLRNKANKTDEEKDRFIELDHLIETSLCGRHVMPKNLKNQSEDIQELLGLARKIYKMSEEE</sequence>
<reference evidence="2 3" key="1">
    <citation type="submission" date="2019-01" db="EMBL/GenBank/DDBJ databases">
        <title>Bacillus sp. M5HDSG1-1, whole genome shotgun sequence.</title>
        <authorList>
            <person name="Tuo L."/>
        </authorList>
    </citation>
    <scope>NUCLEOTIDE SEQUENCE [LARGE SCALE GENOMIC DNA]</scope>
    <source>
        <strain evidence="2 3">M5HDSG1-1</strain>
    </source>
</reference>
<evidence type="ECO:0000256" key="1">
    <source>
        <dbReference type="SAM" id="Coils"/>
    </source>
</evidence>
<dbReference type="Proteomes" id="UP000288024">
    <property type="component" value="Unassembled WGS sequence"/>
</dbReference>
<accession>A0A3S2X5G4</accession>
<gene>
    <name evidence="2" type="ORF">EM808_25200</name>
</gene>
<dbReference type="EMBL" id="RZTZ01000018">
    <property type="protein sequence ID" value="RVT57235.1"/>
    <property type="molecule type" value="Genomic_DNA"/>
</dbReference>
<protein>
    <submittedName>
        <fullName evidence="2">Uncharacterized protein</fullName>
    </submittedName>
</protein>
<proteinExistence type="predicted"/>
<feature type="coiled-coil region" evidence="1">
    <location>
        <begin position="130"/>
        <end position="171"/>
    </location>
</feature>
<evidence type="ECO:0000313" key="3">
    <source>
        <dbReference type="Proteomes" id="UP000288024"/>
    </source>
</evidence>
<keyword evidence="1" id="KW-0175">Coiled coil</keyword>
<name>A0A3S2X5G4_9BACI</name>